<dbReference type="AlphaFoldDB" id="A0AAD6TYU5"/>
<feature type="region of interest" description="Disordered" evidence="1">
    <location>
        <begin position="180"/>
        <end position="258"/>
    </location>
</feature>
<dbReference type="Gene3D" id="3.30.900.20">
    <property type="match status" value="1"/>
</dbReference>
<comment type="caution">
    <text evidence="2">The sequence shown here is derived from an EMBL/GenBank/DDBJ whole genome shotgun (WGS) entry which is preliminary data.</text>
</comment>
<feature type="compositionally biased region" description="Polar residues" evidence="1">
    <location>
        <begin position="13"/>
        <end position="31"/>
    </location>
</feature>
<reference evidence="2" key="1">
    <citation type="submission" date="2023-03" db="EMBL/GenBank/DDBJ databases">
        <title>Massive genome expansion in bonnet fungi (Mycena s.s.) driven by repeated elements and novel gene families across ecological guilds.</title>
        <authorList>
            <consortium name="Lawrence Berkeley National Laboratory"/>
            <person name="Harder C.B."/>
            <person name="Miyauchi S."/>
            <person name="Viragh M."/>
            <person name="Kuo A."/>
            <person name="Thoen E."/>
            <person name="Andreopoulos B."/>
            <person name="Lu D."/>
            <person name="Skrede I."/>
            <person name="Drula E."/>
            <person name="Henrissat B."/>
            <person name="Morin E."/>
            <person name="Kohler A."/>
            <person name="Barry K."/>
            <person name="LaButti K."/>
            <person name="Morin E."/>
            <person name="Salamov A."/>
            <person name="Lipzen A."/>
            <person name="Mereny Z."/>
            <person name="Hegedus B."/>
            <person name="Baldrian P."/>
            <person name="Stursova M."/>
            <person name="Weitz H."/>
            <person name="Taylor A."/>
            <person name="Grigoriev I.V."/>
            <person name="Nagy L.G."/>
            <person name="Martin F."/>
            <person name="Kauserud H."/>
        </authorList>
    </citation>
    <scope>NUCLEOTIDE SEQUENCE</scope>
    <source>
        <strain evidence="2">CBHHK173m</strain>
    </source>
</reference>
<proteinExistence type="predicted"/>
<dbReference type="EMBL" id="JARJCN010000042">
    <property type="protein sequence ID" value="KAJ7083105.1"/>
    <property type="molecule type" value="Genomic_DNA"/>
</dbReference>
<protein>
    <submittedName>
        <fullName evidence="2">Uncharacterized protein</fullName>
    </submittedName>
</protein>
<dbReference type="Proteomes" id="UP001222325">
    <property type="component" value="Unassembled WGS sequence"/>
</dbReference>
<dbReference type="InterPro" id="IPR053729">
    <property type="entry name" value="MAD2L1BP_domain_sf"/>
</dbReference>
<sequence length="408" mass="42859">MPLLMPAMPPPTSQTSQDIAQPGSNAQNNVVGPSVPPTEPLREQASTVSRVPLPVDAISAELASELAAALIGHVLFLKNQVPFPVVQLYRIPSGKSTPRALKLRTDLLAAFDTLSSHLNTTFSALSTAFALTAGADGESRKLTRRAYLAILVGPSIGSAKTRIMFAVDGLVAKVWGERDDLSDDDANSSEDEEDDGSEDEDQGSGPSDVDSSTGSDEDASSPPPSRSPSPSPCSSPPPAPRAHSPPNAPVSPHAQTQQTLRAATRLLSHTLATAPHSLAAELGTVPPFSPTAPLKSICTAPAQTHVLVRAPRRFAHPAWIPRQGVSATLDAALREFRAEAEAEAGVPGASSAQDKSKSKAAARAKARKVEGVWVTCGSPGVEFAEEAAEEDEMIWWSWDGKIVGFADW</sequence>
<name>A0AAD6TYU5_9AGAR</name>
<evidence type="ECO:0000256" key="1">
    <source>
        <dbReference type="SAM" id="MobiDB-lite"/>
    </source>
</evidence>
<gene>
    <name evidence="2" type="ORF">B0H15DRAFT_851300</name>
</gene>
<evidence type="ECO:0000313" key="3">
    <source>
        <dbReference type="Proteomes" id="UP001222325"/>
    </source>
</evidence>
<feature type="region of interest" description="Disordered" evidence="1">
    <location>
        <begin position="1"/>
        <end position="47"/>
    </location>
</feature>
<accession>A0AAD6TYU5</accession>
<keyword evidence="3" id="KW-1185">Reference proteome</keyword>
<organism evidence="2 3">
    <name type="scientific">Mycena belliarum</name>
    <dbReference type="NCBI Taxonomy" id="1033014"/>
    <lineage>
        <taxon>Eukaryota</taxon>
        <taxon>Fungi</taxon>
        <taxon>Dikarya</taxon>
        <taxon>Basidiomycota</taxon>
        <taxon>Agaricomycotina</taxon>
        <taxon>Agaricomycetes</taxon>
        <taxon>Agaricomycetidae</taxon>
        <taxon>Agaricales</taxon>
        <taxon>Marasmiineae</taxon>
        <taxon>Mycenaceae</taxon>
        <taxon>Mycena</taxon>
    </lineage>
</organism>
<feature type="compositionally biased region" description="Acidic residues" evidence="1">
    <location>
        <begin position="180"/>
        <end position="202"/>
    </location>
</feature>
<evidence type="ECO:0000313" key="2">
    <source>
        <dbReference type="EMBL" id="KAJ7083105.1"/>
    </source>
</evidence>
<feature type="compositionally biased region" description="Pro residues" evidence="1">
    <location>
        <begin position="221"/>
        <end position="240"/>
    </location>
</feature>